<dbReference type="EMBL" id="JARYMX010000008">
    <property type="protein sequence ID" value="KAJ9538388.1"/>
    <property type="molecule type" value="Genomic_DNA"/>
</dbReference>
<dbReference type="Pfam" id="PF08132">
    <property type="entry name" value="AdoMetDC_leader"/>
    <property type="match status" value="1"/>
</dbReference>
<dbReference type="GO" id="GO:0005524">
    <property type="term" value="F:ATP binding"/>
    <property type="evidence" value="ECO:0007669"/>
    <property type="project" value="InterPro"/>
</dbReference>
<dbReference type="SUPFAM" id="SSF48592">
    <property type="entry name" value="GroEL equatorial domain-like"/>
    <property type="match status" value="1"/>
</dbReference>
<proteinExistence type="predicted"/>
<gene>
    <name evidence="1" type="ORF">OSB04_031121</name>
</gene>
<comment type="caution">
    <text evidence="1">The sequence shown here is derived from an EMBL/GenBank/DDBJ whole genome shotgun (WGS) entry which is preliminary data.</text>
</comment>
<dbReference type="AlphaFoldDB" id="A0AA38SU37"/>
<accession>A0AA38SU37</accession>
<keyword evidence="2" id="KW-1185">Reference proteome</keyword>
<sequence>MVMAKAVDELERKTPGKKTHAIDAFSHALLAIPSTIADNAGLDSVELIARLRAKHHKEESNAGIDVIIGSHCAEIKSYLGFTVYAGQLNDHLMESKAGKKSSSKSLLYEAPLGYKIEDVRPHEGSKVQICCLL</sequence>
<evidence type="ECO:0000313" key="2">
    <source>
        <dbReference type="Proteomes" id="UP001172457"/>
    </source>
</evidence>
<dbReference type="PANTHER" id="PTHR35727">
    <property type="entry name" value="BNAA05G33520D PROTEIN"/>
    <property type="match status" value="1"/>
</dbReference>
<dbReference type="InterPro" id="IPR012511">
    <property type="entry name" value="AdoMetDC_leader"/>
</dbReference>
<name>A0AA38SU37_9ASTR</name>
<dbReference type="PANTHER" id="PTHR35727:SF7">
    <property type="entry name" value="S-ADENOSYLMETHIONINE DECARBOXYLASE PROENZYME"/>
    <property type="match status" value="1"/>
</dbReference>
<evidence type="ECO:0000313" key="1">
    <source>
        <dbReference type="EMBL" id="KAJ9538388.1"/>
    </source>
</evidence>
<dbReference type="InterPro" id="IPR027413">
    <property type="entry name" value="GROEL-like_equatorial_sf"/>
</dbReference>
<dbReference type="Proteomes" id="UP001172457">
    <property type="component" value="Chromosome 8"/>
</dbReference>
<organism evidence="1 2">
    <name type="scientific">Centaurea solstitialis</name>
    <name type="common">yellow star-thistle</name>
    <dbReference type="NCBI Taxonomy" id="347529"/>
    <lineage>
        <taxon>Eukaryota</taxon>
        <taxon>Viridiplantae</taxon>
        <taxon>Streptophyta</taxon>
        <taxon>Embryophyta</taxon>
        <taxon>Tracheophyta</taxon>
        <taxon>Spermatophyta</taxon>
        <taxon>Magnoliopsida</taxon>
        <taxon>eudicotyledons</taxon>
        <taxon>Gunneridae</taxon>
        <taxon>Pentapetalae</taxon>
        <taxon>asterids</taxon>
        <taxon>campanulids</taxon>
        <taxon>Asterales</taxon>
        <taxon>Asteraceae</taxon>
        <taxon>Carduoideae</taxon>
        <taxon>Cardueae</taxon>
        <taxon>Centaureinae</taxon>
        <taxon>Centaurea</taxon>
    </lineage>
</organism>
<reference evidence="1" key="1">
    <citation type="submission" date="2023-03" db="EMBL/GenBank/DDBJ databases">
        <title>Chromosome-scale reference genome and RAD-based genetic map of yellow starthistle (Centaurea solstitialis) reveal putative structural variation and QTLs associated with invader traits.</title>
        <authorList>
            <person name="Reatini B."/>
            <person name="Cang F.A."/>
            <person name="Jiang Q."/>
            <person name="Mckibben M.T.W."/>
            <person name="Barker M.S."/>
            <person name="Rieseberg L.H."/>
            <person name="Dlugosch K.M."/>
        </authorList>
    </citation>
    <scope>NUCLEOTIDE SEQUENCE</scope>
    <source>
        <strain evidence="1">CAN-66</strain>
        <tissue evidence="1">Leaf</tissue>
    </source>
</reference>
<dbReference type="Gene3D" id="1.10.560.10">
    <property type="entry name" value="GroEL-like equatorial domain"/>
    <property type="match status" value="1"/>
</dbReference>
<protein>
    <submittedName>
        <fullName evidence="1">Uncharacterized protein</fullName>
    </submittedName>
</protein>
<dbReference type="InterPro" id="IPR002423">
    <property type="entry name" value="Cpn60/GroEL/TCP-1"/>
</dbReference>
<dbReference type="Pfam" id="PF00118">
    <property type="entry name" value="Cpn60_TCP1"/>
    <property type="match status" value="1"/>
</dbReference>